<evidence type="ECO:0000313" key="3">
    <source>
        <dbReference type="Proteomes" id="UP000007842"/>
    </source>
</evidence>
<dbReference type="Proteomes" id="UP000007842">
    <property type="component" value="Plasmid pSCATT"/>
</dbReference>
<dbReference type="RefSeq" id="WP_014151961.1">
    <property type="nucleotide sequence ID" value="NC_016113.1"/>
</dbReference>
<protein>
    <submittedName>
        <fullName evidence="2">Uncharacterized protein</fullName>
    </submittedName>
</protein>
<evidence type="ECO:0000256" key="1">
    <source>
        <dbReference type="SAM" id="MobiDB-lite"/>
    </source>
</evidence>
<name>F8JL18_STREN</name>
<evidence type="ECO:0000313" key="2">
    <source>
        <dbReference type="EMBL" id="AEW98402.1"/>
    </source>
</evidence>
<feature type="region of interest" description="Disordered" evidence="1">
    <location>
        <begin position="470"/>
        <end position="507"/>
    </location>
</feature>
<gene>
    <name evidence="2" type="ordered locus">SCATT_p02090</name>
</gene>
<keyword evidence="3" id="KW-1185">Reference proteome</keyword>
<keyword evidence="2" id="KW-0614">Plasmid</keyword>
<accession>F8JL18</accession>
<accession>G8XEM0</accession>
<reference evidence="3" key="1">
    <citation type="submission" date="2011-12" db="EMBL/GenBank/DDBJ databases">
        <title>Complete genome sequence of Streptomyces cattleya strain DSM 46488.</title>
        <authorList>
            <person name="Ou H.-Y."/>
            <person name="Li P."/>
            <person name="Zhao C."/>
            <person name="O'Hagan D."/>
            <person name="Deng Z."/>
        </authorList>
    </citation>
    <scope>NUCLEOTIDE SEQUENCE [LARGE SCALE GENOMIC DNA]</scope>
    <source>
        <strain evidence="3">ATCC 35852 / DSM 46488 / JCM 4925 / NBRC 14057 / NRRL 8057</strain>
        <plasmid evidence="3">Plasmid pSCATT</plasmid>
    </source>
</reference>
<geneLocation type="plasmid" evidence="2 3">
    <name>pSCATT</name>
</geneLocation>
<dbReference type="HOGENOM" id="CLU_270396_0_0_11"/>
<dbReference type="KEGG" id="sct:SCAT_p1514"/>
<feature type="compositionally biased region" description="Polar residues" evidence="1">
    <location>
        <begin position="487"/>
        <end position="496"/>
    </location>
</feature>
<sequence>MTIDELRALNTRCTRADVLTLPADAIGTGPAAALIGTWLDGTLTVTGLRREDHDATVVVHGTVTVSGLGITEVPVTGIEFGVDPVDHEPTLYVPLVLPADWDFATSFPETGGSDLAGLAFPAPPALLLTSAARPARQAYPALDAGVTFHAAEVADPAPLGTLVTLLRPGPGELSLTGPIARRPATGPGDTVRTEITLRSAGRPEEAFSASFHLWAGSRGGGAEGPTVVYGLRLAADLFLGQDAGATVSAPADSGGGTVVLTADRLPGRLATGDLAAWNGTGAAVHRLVDQEGFALGDAVRLTGVSAAIDPAKLGQGGLAAALTQVTATVETTPGTVWPIAGDDLALTGVGATLTVTDPLRASRTAHVTGHGDFTVTGDITLHATAEIPPGTFQLTLDESTPVRLTDVLRHFLPHADLTGAPDLTLTAFSGTATPKQGACEVDATVSSDWHLDIGAARVCLTEAGLTVTRHGDGAARPEAPTAPGGSPSRTTGTLSATAEVGPAQGGDGSAVRFSATWDIPGAFQLTGAFPDLDLTALLASLACRADVPLPDGLPQVSLLRPAVTVRLGDALAGQPARGRSYELAVATTARFDGTELAFVGKAGRTPEGATLFAAVLSQGDWSWSPGKVSSWAPALAFLDGITFTRSGLAVSSADDVPVDGGQDAPDTLPATLDKGLTFFTELGLTGPLAPLGALFQDTTGIHLTARLTTPVQNSEFTASIAEQKTRAGFGGLILTIRPAAREVSLQTSWNFTVPGVGTAPATLLQFVAGGALKGAGFHLFLVLKPAGSAAESVAGRPVTRQLAYALRSSGPTPLPGPPDPAPPAVRRTAARLAGLTAAPSAKDRPAWKNAFGVEGFDIHDFFMEIGSGEAGPTLGAGGSVVIGEATLELDIEGGFEPEPFVTVFRFALGTVHQGTGISLWDMLAVLVTAPDWLGFLRQIVLHELAIRVVTVPGGWTDPATHEEWPQGFYAKGDIDFFGNNWRFEVNIGDEGLYASSAIAQPLKLAGVLTFSDATGTKGPRYLLDTRGIRGGHLPAKIFLLSGRLDLLGVSATVEAHLGDDGFAFALGVDVLEILRGEMSCVLGSGGLRAKARIELDLDVTVARGVVLGGIPVPAGNLVGVHLVGGFDLVVDGTGVDLALTAGCDAYLLDVHLVHFAFDQHFPIARWADIAGYLKDDPEKLFASLGEGIWDAIKDCATTTAAQLT</sequence>
<dbReference type="KEGG" id="scy:SCATT_p02090"/>
<dbReference type="EMBL" id="CP003229">
    <property type="protein sequence ID" value="AEW98402.1"/>
    <property type="molecule type" value="Genomic_DNA"/>
</dbReference>
<dbReference type="AlphaFoldDB" id="F8JL18"/>
<proteinExistence type="predicted"/>
<dbReference type="PATRIC" id="fig|1003195.11.peg.1469"/>
<dbReference type="OrthoDB" id="3880612at2"/>
<organism evidence="2 3">
    <name type="scientific">Streptantibioticus cattleyicolor (strain ATCC 35852 / DSM 46488 / JCM 4925 / NBRC 14057 / NRRL 8057)</name>
    <name type="common">Streptomyces cattleya</name>
    <dbReference type="NCBI Taxonomy" id="1003195"/>
    <lineage>
        <taxon>Bacteria</taxon>
        <taxon>Bacillati</taxon>
        <taxon>Actinomycetota</taxon>
        <taxon>Actinomycetes</taxon>
        <taxon>Kitasatosporales</taxon>
        <taxon>Streptomycetaceae</taxon>
        <taxon>Streptantibioticus</taxon>
    </lineage>
</organism>